<dbReference type="SUPFAM" id="SSF51905">
    <property type="entry name" value="FAD/NAD(P)-binding domain"/>
    <property type="match status" value="1"/>
</dbReference>
<dbReference type="Gene3D" id="3.50.50.60">
    <property type="entry name" value="FAD/NAD(P)-binding domain"/>
    <property type="match status" value="1"/>
</dbReference>
<evidence type="ECO:0000313" key="3">
    <source>
        <dbReference type="Proteomes" id="UP000199427"/>
    </source>
</evidence>
<sequence>MAPVHGPIKLLKGTLGNNDTISYKDKWSLFPFYMKGLMDYLKKPDQLDRISVEEYAKKCQVTDNAYHLVLVPLTSGIFFLPPEKFSAYVFFGLMAPSFPRFYKMRMGAYLGGLSEIMSEPMANVIRNQGGEIITNSKVTQLINENNEVKGVITRAGEYRAKQTVRATEIYAAQNLVKRSNIEHECFNNFLNLKTMSAVSLQIDLDEPSMPYDRTTFGAGTAMASFAEQSRTTFRHVPGRLSVILSPASKFIDMDQGDILKTVIQDAKKLGLNIEEHIIDYRVIKHPNEFYSLELDQDWMRPEQDTPH</sequence>
<evidence type="ECO:0000259" key="1">
    <source>
        <dbReference type="Pfam" id="PF01593"/>
    </source>
</evidence>
<proteinExistence type="predicted"/>
<dbReference type="STRING" id="571933.SAMN05216362_1689"/>
<dbReference type="AlphaFoldDB" id="A0A1H9MR88"/>
<reference evidence="2 3" key="1">
    <citation type="submission" date="2016-10" db="EMBL/GenBank/DDBJ databases">
        <authorList>
            <person name="de Groot N.N."/>
        </authorList>
    </citation>
    <scope>NUCLEOTIDE SEQUENCE [LARGE SCALE GENOMIC DNA]</scope>
    <source>
        <strain evidence="2 3">DSM 21633</strain>
    </source>
</reference>
<dbReference type="Pfam" id="PF01593">
    <property type="entry name" value="Amino_oxidase"/>
    <property type="match status" value="1"/>
</dbReference>
<dbReference type="InterPro" id="IPR002937">
    <property type="entry name" value="Amino_oxidase"/>
</dbReference>
<dbReference type="Gene3D" id="3.90.660.50">
    <property type="match status" value="1"/>
</dbReference>
<organism evidence="2 3">
    <name type="scientific">Piscibacillus halophilus</name>
    <dbReference type="NCBI Taxonomy" id="571933"/>
    <lineage>
        <taxon>Bacteria</taxon>
        <taxon>Bacillati</taxon>
        <taxon>Bacillota</taxon>
        <taxon>Bacilli</taxon>
        <taxon>Bacillales</taxon>
        <taxon>Bacillaceae</taxon>
        <taxon>Piscibacillus</taxon>
    </lineage>
</organism>
<accession>A0A1H9MR88</accession>
<keyword evidence="3" id="KW-1185">Reference proteome</keyword>
<dbReference type="InterPro" id="IPR036188">
    <property type="entry name" value="FAD/NAD-bd_sf"/>
</dbReference>
<dbReference type="Proteomes" id="UP000199427">
    <property type="component" value="Unassembled WGS sequence"/>
</dbReference>
<dbReference type="EMBL" id="FOES01000068">
    <property type="protein sequence ID" value="SER25925.1"/>
    <property type="molecule type" value="Genomic_DNA"/>
</dbReference>
<dbReference type="InterPro" id="IPR050464">
    <property type="entry name" value="Zeta_carotene_desat/Oxidored"/>
</dbReference>
<name>A0A1H9MR88_9BACI</name>
<evidence type="ECO:0000313" key="2">
    <source>
        <dbReference type="EMBL" id="SER25925.1"/>
    </source>
</evidence>
<dbReference type="GO" id="GO:0016491">
    <property type="term" value="F:oxidoreductase activity"/>
    <property type="evidence" value="ECO:0007669"/>
    <property type="project" value="InterPro"/>
</dbReference>
<protein>
    <submittedName>
        <fullName evidence="2">15-cis-phytoene desaturase</fullName>
    </submittedName>
</protein>
<gene>
    <name evidence="2" type="ORF">SAMN05216362_1689</name>
</gene>
<dbReference type="PANTHER" id="PTHR42923">
    <property type="entry name" value="PROTOPORPHYRINOGEN OXIDASE"/>
    <property type="match status" value="1"/>
</dbReference>
<feature type="domain" description="Amine oxidase" evidence="1">
    <location>
        <begin position="36"/>
        <end position="272"/>
    </location>
</feature>
<dbReference type="PANTHER" id="PTHR42923:SF46">
    <property type="entry name" value="AMINE OXIDASE"/>
    <property type="match status" value="1"/>
</dbReference>